<dbReference type="SUPFAM" id="SSF103473">
    <property type="entry name" value="MFS general substrate transporter"/>
    <property type="match status" value="1"/>
</dbReference>
<dbReference type="GO" id="GO:0015293">
    <property type="term" value="F:symporter activity"/>
    <property type="evidence" value="ECO:0007669"/>
    <property type="project" value="InterPro"/>
</dbReference>
<feature type="transmembrane region" description="Helical" evidence="2">
    <location>
        <begin position="380"/>
        <end position="405"/>
    </location>
</feature>
<gene>
    <name evidence="3" type="ORF">Aple_000890</name>
</gene>
<feature type="transmembrane region" description="Helical" evidence="2">
    <location>
        <begin position="339"/>
        <end position="359"/>
    </location>
</feature>
<evidence type="ECO:0000313" key="4">
    <source>
        <dbReference type="Proteomes" id="UP000377595"/>
    </source>
</evidence>
<accession>A0A5M3X7V8</accession>
<keyword evidence="4" id="KW-1185">Reference proteome</keyword>
<dbReference type="InterPro" id="IPR039672">
    <property type="entry name" value="MFS_2"/>
</dbReference>
<organism evidence="3 4">
    <name type="scientific">Acrocarpospora pleiomorpha</name>
    <dbReference type="NCBI Taxonomy" id="90975"/>
    <lineage>
        <taxon>Bacteria</taxon>
        <taxon>Bacillati</taxon>
        <taxon>Actinomycetota</taxon>
        <taxon>Actinomycetes</taxon>
        <taxon>Streptosporangiales</taxon>
        <taxon>Streptosporangiaceae</taxon>
        <taxon>Acrocarpospora</taxon>
    </lineage>
</organism>
<feature type="transmembrane region" description="Helical" evidence="2">
    <location>
        <begin position="98"/>
        <end position="118"/>
    </location>
</feature>
<feature type="transmembrane region" description="Helical" evidence="2">
    <location>
        <begin position="249"/>
        <end position="270"/>
    </location>
</feature>
<proteinExistence type="predicted"/>
<dbReference type="EMBL" id="BLAF01000004">
    <property type="protein sequence ID" value="GES17194.1"/>
    <property type="molecule type" value="Genomic_DNA"/>
</dbReference>
<dbReference type="PANTHER" id="PTHR11328">
    <property type="entry name" value="MAJOR FACILITATOR SUPERFAMILY DOMAIN-CONTAINING PROTEIN"/>
    <property type="match status" value="1"/>
</dbReference>
<dbReference type="Gene3D" id="1.20.1250.20">
    <property type="entry name" value="MFS general substrate transporter like domains"/>
    <property type="match status" value="1"/>
</dbReference>
<feature type="transmembrane region" description="Helical" evidence="2">
    <location>
        <begin position="124"/>
        <end position="146"/>
    </location>
</feature>
<feature type="transmembrane region" description="Helical" evidence="2">
    <location>
        <begin position="167"/>
        <end position="185"/>
    </location>
</feature>
<feature type="transmembrane region" description="Helical" evidence="2">
    <location>
        <begin position="312"/>
        <end position="333"/>
    </location>
</feature>
<feature type="transmembrane region" description="Helical" evidence="2">
    <location>
        <begin position="30"/>
        <end position="52"/>
    </location>
</feature>
<dbReference type="InterPro" id="IPR036259">
    <property type="entry name" value="MFS_trans_sf"/>
</dbReference>
<keyword evidence="2" id="KW-1133">Transmembrane helix</keyword>
<evidence type="ECO:0000256" key="1">
    <source>
        <dbReference type="SAM" id="MobiDB-lite"/>
    </source>
</evidence>
<keyword evidence="2" id="KW-0472">Membrane</keyword>
<sequence length="468" mass="47771">MIGTTPAASQPATGGAAPPRALSRGEQASFGIGGLATGIFTTVPGLVLLYYLTDTLGVAAGLAGLVVTIPKLLDLVFNPLAGRLSDRTVSRWGHRRPWMVAGGLLLPTAFVSIFWSPFTGNAAALWVALTFALAGTAFSMFVVPWSSLPAEIGPDTTTRTSMMSWRIAFIALAILLSGGLAPALVEIFGGGASGYRAMALSMAPLMLIAMSVAILIGARRSTRTNVTIAGTGTLREALRAVRASRPLRTMFAVIVLCEVAAATALAGAPYIADHVIGSETALIPLFICLVGPLMLTMPLWRRAAVRRGKRAALRGAAAIFATGAVSLIALPFVPSGIQLPAALIAVSILGTGFAGTSMLPPAMFSDAVALEAGTSGKRRIGLLTGASNAAETIAGSIGAGVYAAVLSLTGFVSSEGDQVTQSATAQLGVVVGVGAVSALVLTGVIIVLRSYILKETDIDIDQLSTSAL</sequence>
<dbReference type="Proteomes" id="UP000377595">
    <property type="component" value="Unassembled WGS sequence"/>
</dbReference>
<protein>
    <submittedName>
        <fullName evidence="3">MFS transporter</fullName>
    </submittedName>
</protein>
<dbReference type="GO" id="GO:0005886">
    <property type="term" value="C:plasma membrane"/>
    <property type="evidence" value="ECO:0007669"/>
    <property type="project" value="TreeGrafter"/>
</dbReference>
<feature type="transmembrane region" description="Helical" evidence="2">
    <location>
        <begin position="282"/>
        <end position="300"/>
    </location>
</feature>
<evidence type="ECO:0000256" key="2">
    <source>
        <dbReference type="SAM" id="Phobius"/>
    </source>
</evidence>
<feature type="transmembrane region" description="Helical" evidence="2">
    <location>
        <begin position="58"/>
        <end position="77"/>
    </location>
</feature>
<feature type="region of interest" description="Disordered" evidence="1">
    <location>
        <begin position="1"/>
        <end position="21"/>
    </location>
</feature>
<dbReference type="AlphaFoldDB" id="A0A5M3X7V8"/>
<keyword evidence="2" id="KW-0812">Transmembrane</keyword>
<comment type="caution">
    <text evidence="3">The sequence shown here is derived from an EMBL/GenBank/DDBJ whole genome shotgun (WGS) entry which is preliminary data.</text>
</comment>
<feature type="transmembrane region" description="Helical" evidence="2">
    <location>
        <begin position="197"/>
        <end position="218"/>
    </location>
</feature>
<feature type="transmembrane region" description="Helical" evidence="2">
    <location>
        <begin position="425"/>
        <end position="448"/>
    </location>
</feature>
<feature type="compositionally biased region" description="Polar residues" evidence="1">
    <location>
        <begin position="1"/>
        <end position="12"/>
    </location>
</feature>
<dbReference type="GO" id="GO:0008643">
    <property type="term" value="P:carbohydrate transport"/>
    <property type="evidence" value="ECO:0007669"/>
    <property type="project" value="InterPro"/>
</dbReference>
<dbReference type="PANTHER" id="PTHR11328:SF24">
    <property type="entry name" value="MAJOR FACILITATOR SUPERFAMILY (MFS) PROFILE DOMAIN-CONTAINING PROTEIN"/>
    <property type="match status" value="1"/>
</dbReference>
<dbReference type="RefSeq" id="WP_155342394.1">
    <property type="nucleotide sequence ID" value="NZ_BAAAHM010000001.1"/>
</dbReference>
<evidence type="ECO:0000313" key="3">
    <source>
        <dbReference type="EMBL" id="GES17194.1"/>
    </source>
</evidence>
<dbReference type="Pfam" id="PF13347">
    <property type="entry name" value="MFS_2"/>
    <property type="match status" value="1"/>
</dbReference>
<dbReference type="OrthoDB" id="3717977at2"/>
<name>A0A5M3X7V8_9ACTN</name>
<reference evidence="3 4" key="1">
    <citation type="submission" date="2019-10" db="EMBL/GenBank/DDBJ databases">
        <title>Whole genome shotgun sequence of Acrocarpospora pleiomorpha NBRC 16267.</title>
        <authorList>
            <person name="Ichikawa N."/>
            <person name="Kimura A."/>
            <person name="Kitahashi Y."/>
            <person name="Komaki H."/>
            <person name="Oguchi A."/>
        </authorList>
    </citation>
    <scope>NUCLEOTIDE SEQUENCE [LARGE SCALE GENOMIC DNA]</scope>
    <source>
        <strain evidence="3 4">NBRC 16267</strain>
    </source>
</reference>